<feature type="region of interest" description="Disordered" evidence="1">
    <location>
        <begin position="269"/>
        <end position="288"/>
    </location>
</feature>
<evidence type="ECO:0000259" key="2">
    <source>
        <dbReference type="Pfam" id="PF24906"/>
    </source>
</evidence>
<feature type="domain" description="WRKY19-like zinc finger" evidence="2">
    <location>
        <begin position="63"/>
        <end position="85"/>
    </location>
</feature>
<dbReference type="AlphaFoldDB" id="K3WJ46"/>
<feature type="compositionally biased region" description="Low complexity" evidence="1">
    <location>
        <begin position="330"/>
        <end position="351"/>
    </location>
</feature>
<feature type="domain" description="WRKY19-like zinc finger" evidence="2">
    <location>
        <begin position="158"/>
        <end position="181"/>
    </location>
</feature>
<dbReference type="PANTHER" id="PTHR31827">
    <property type="entry name" value="EMB|CAB89363.1"/>
    <property type="match status" value="1"/>
</dbReference>
<dbReference type="InParanoid" id="K3WJ46"/>
<dbReference type="STRING" id="431595.K3WJ46"/>
<dbReference type="EMBL" id="GL376564">
    <property type="status" value="NOT_ANNOTATED_CDS"/>
    <property type="molecule type" value="Genomic_DNA"/>
</dbReference>
<feature type="region of interest" description="Disordered" evidence="1">
    <location>
        <begin position="366"/>
        <end position="392"/>
    </location>
</feature>
<evidence type="ECO:0000313" key="3">
    <source>
        <dbReference type="EnsemblProtists" id="PYU1_T004988"/>
    </source>
</evidence>
<reference evidence="3" key="3">
    <citation type="submission" date="2015-02" db="UniProtKB">
        <authorList>
            <consortium name="EnsemblProtists"/>
        </authorList>
    </citation>
    <scope>IDENTIFICATION</scope>
    <source>
        <strain evidence="3">DAOM BR144</strain>
    </source>
</reference>
<feature type="compositionally biased region" description="Polar residues" evidence="1">
    <location>
        <begin position="374"/>
        <end position="390"/>
    </location>
</feature>
<sequence length="504" mass="54241">MAGEHPFAQLIYASTVSSARATSMAPSSHMSRKRASPPRETSCEGAHMTHPSSTHSTATGSARRCGFPECAKTAKPGGLCISHGGGKKCSVEGCTTSVVSRGCCVAHGGGKRCQRPECTKSAQTGGFCWIHGGGKKCGFQGCVKRAQSGGACISHGGGKRCRIPECNKVVQYDGLCVGHGGYRKCLSMNCAKKALANSYCATHGGNSQCAIEACIRKATKGRFCSEHKGGVVVTPPVQQHGATFNETTARSSGRSSIEPTTTKQQQNAYLYQQPQQRPSSSPHHHQFEHRGENDLLQVTSWHVGTPHMRQQLPSYAFAKDRPSLHMDATSESSASRSRHGLSSFTPPLPSLTSRNLLPAIGGIQARLTPPHAATPSTSMLGKRTSPQAEDSPQPIKRLASLASLVQRSRPSSPAMRGVMLKPLTPQHALPRKYSPGNLSSNHLFPSTRHAQVDPICQRHVQTDSRDLERDYDHHHASYQHYQSSSLRDHERSPTINNAAAVRII</sequence>
<dbReference type="InterPro" id="IPR056866">
    <property type="entry name" value="Znf_WRKY19"/>
</dbReference>
<feature type="region of interest" description="Disordered" evidence="1">
    <location>
        <begin position="23"/>
        <end position="60"/>
    </location>
</feature>
<feature type="compositionally biased region" description="Low complexity" evidence="1">
    <location>
        <begin position="269"/>
        <end position="281"/>
    </location>
</feature>
<dbReference type="EnsemblProtists" id="PYU1_T004988">
    <property type="protein sequence ID" value="PYU1_T004988"/>
    <property type="gene ID" value="PYU1_G004977"/>
</dbReference>
<keyword evidence="4" id="KW-1185">Reference proteome</keyword>
<feature type="region of interest" description="Disordered" evidence="1">
    <location>
        <begin position="245"/>
        <end position="264"/>
    </location>
</feature>
<protein>
    <recommendedName>
        <fullName evidence="2">WRKY19-like zinc finger domain-containing protein</fullName>
    </recommendedName>
</protein>
<dbReference type="VEuPathDB" id="FungiDB:PYU1_G004977"/>
<reference evidence="4" key="2">
    <citation type="submission" date="2010-04" db="EMBL/GenBank/DDBJ databases">
        <authorList>
            <person name="Buell R."/>
            <person name="Hamilton J."/>
            <person name="Hostetler J."/>
        </authorList>
    </citation>
    <scope>NUCLEOTIDE SEQUENCE [LARGE SCALE GENOMIC DNA]</scope>
    <source>
        <strain evidence="4">DAOM:BR144</strain>
    </source>
</reference>
<feature type="compositionally biased region" description="Polar residues" evidence="1">
    <location>
        <begin position="50"/>
        <end position="60"/>
    </location>
</feature>
<dbReference type="HOGENOM" id="CLU_541331_0_0_1"/>
<name>K3WJ46_GLOUD</name>
<feature type="compositionally biased region" description="Polar residues" evidence="1">
    <location>
        <begin position="245"/>
        <end position="263"/>
    </location>
</feature>
<evidence type="ECO:0000313" key="4">
    <source>
        <dbReference type="Proteomes" id="UP000019132"/>
    </source>
</evidence>
<reference evidence="4" key="1">
    <citation type="journal article" date="2010" name="Genome Biol.">
        <title>Genome sequence of the necrotrophic plant pathogen Pythium ultimum reveals original pathogenicity mechanisms and effector repertoire.</title>
        <authorList>
            <person name="Levesque C.A."/>
            <person name="Brouwer H."/>
            <person name="Cano L."/>
            <person name="Hamilton J.P."/>
            <person name="Holt C."/>
            <person name="Huitema E."/>
            <person name="Raffaele S."/>
            <person name="Robideau G.P."/>
            <person name="Thines M."/>
            <person name="Win J."/>
            <person name="Zerillo M.M."/>
            <person name="Beakes G.W."/>
            <person name="Boore J.L."/>
            <person name="Busam D."/>
            <person name="Dumas B."/>
            <person name="Ferriera S."/>
            <person name="Fuerstenberg S.I."/>
            <person name="Gachon C.M."/>
            <person name="Gaulin E."/>
            <person name="Govers F."/>
            <person name="Grenville-Briggs L."/>
            <person name="Horner N."/>
            <person name="Hostetler J."/>
            <person name="Jiang R.H."/>
            <person name="Johnson J."/>
            <person name="Krajaejun T."/>
            <person name="Lin H."/>
            <person name="Meijer H.J."/>
            <person name="Moore B."/>
            <person name="Morris P."/>
            <person name="Phuntmart V."/>
            <person name="Puiu D."/>
            <person name="Shetty J."/>
            <person name="Stajich J.E."/>
            <person name="Tripathy S."/>
            <person name="Wawra S."/>
            <person name="van West P."/>
            <person name="Whitty B.R."/>
            <person name="Coutinho P.M."/>
            <person name="Henrissat B."/>
            <person name="Martin F."/>
            <person name="Thomas P.D."/>
            <person name="Tyler B.M."/>
            <person name="De Vries R.P."/>
            <person name="Kamoun S."/>
            <person name="Yandell M."/>
            <person name="Tisserat N."/>
            <person name="Buell C.R."/>
        </authorList>
    </citation>
    <scope>NUCLEOTIDE SEQUENCE</scope>
    <source>
        <strain evidence="4">DAOM:BR144</strain>
    </source>
</reference>
<dbReference type="Pfam" id="PF24906">
    <property type="entry name" value="Zf_WRKY19"/>
    <property type="match status" value="4"/>
</dbReference>
<accession>K3WJ46</accession>
<feature type="domain" description="WRKY19-like zinc finger" evidence="2">
    <location>
        <begin position="86"/>
        <end position="109"/>
    </location>
</feature>
<dbReference type="PANTHER" id="PTHR31827:SF1">
    <property type="entry name" value="EMB|CAB89363.1"/>
    <property type="match status" value="1"/>
</dbReference>
<feature type="domain" description="WRKY19-like zinc finger" evidence="2">
    <location>
        <begin position="110"/>
        <end position="133"/>
    </location>
</feature>
<dbReference type="eggNOG" id="ENOG502S0EP">
    <property type="taxonomic scope" value="Eukaryota"/>
</dbReference>
<dbReference type="Proteomes" id="UP000019132">
    <property type="component" value="Unassembled WGS sequence"/>
</dbReference>
<evidence type="ECO:0000256" key="1">
    <source>
        <dbReference type="SAM" id="MobiDB-lite"/>
    </source>
</evidence>
<feature type="region of interest" description="Disordered" evidence="1">
    <location>
        <begin position="324"/>
        <end position="351"/>
    </location>
</feature>
<organism evidence="3 4">
    <name type="scientific">Globisporangium ultimum (strain ATCC 200006 / CBS 805.95 / DAOM BR144)</name>
    <name type="common">Pythium ultimum</name>
    <dbReference type="NCBI Taxonomy" id="431595"/>
    <lineage>
        <taxon>Eukaryota</taxon>
        <taxon>Sar</taxon>
        <taxon>Stramenopiles</taxon>
        <taxon>Oomycota</taxon>
        <taxon>Peronosporomycetes</taxon>
        <taxon>Pythiales</taxon>
        <taxon>Pythiaceae</taxon>
        <taxon>Globisporangium</taxon>
    </lineage>
</organism>
<proteinExistence type="predicted"/>